<reference evidence="2" key="1">
    <citation type="journal article" date="2021" name="Antonie Van Leeuwenhoek">
        <title>Draft genome and description of Waterburya agarophytonicola gen. nov. sp. nov. (Pleurocapsales, Cyanobacteria): a seaweed symbiont.</title>
        <authorList>
            <person name="Bonthond G."/>
            <person name="Shalygin S."/>
            <person name="Bayer T."/>
            <person name="Weinberger F."/>
        </authorList>
    </citation>
    <scope>NUCLEOTIDE SEQUENCE</scope>
    <source>
        <strain evidence="2">KI4</strain>
    </source>
</reference>
<name>A0A964BNG4_9CYAN</name>
<evidence type="ECO:0000256" key="1">
    <source>
        <dbReference type="SAM" id="MobiDB-lite"/>
    </source>
</evidence>
<feature type="compositionally biased region" description="Polar residues" evidence="1">
    <location>
        <begin position="64"/>
        <end position="81"/>
    </location>
</feature>
<dbReference type="RefSeq" id="WP_229638850.1">
    <property type="nucleotide sequence ID" value="NZ_JADWDC010000004.1"/>
</dbReference>
<dbReference type="EMBL" id="JADWDC010000004">
    <property type="protein sequence ID" value="MCC0175851.1"/>
    <property type="molecule type" value="Genomic_DNA"/>
</dbReference>
<gene>
    <name evidence="2" type="ORF">I4641_02495</name>
</gene>
<evidence type="ECO:0000313" key="3">
    <source>
        <dbReference type="Proteomes" id="UP000729733"/>
    </source>
</evidence>
<keyword evidence="3" id="KW-1185">Reference proteome</keyword>
<proteinExistence type="predicted"/>
<evidence type="ECO:0000313" key="2">
    <source>
        <dbReference type="EMBL" id="MCC0175851.1"/>
    </source>
</evidence>
<accession>A0A964BNG4</accession>
<organism evidence="2 3">
    <name type="scientific">Waterburya agarophytonicola KI4</name>
    <dbReference type="NCBI Taxonomy" id="2874699"/>
    <lineage>
        <taxon>Bacteria</taxon>
        <taxon>Bacillati</taxon>
        <taxon>Cyanobacteriota</taxon>
        <taxon>Cyanophyceae</taxon>
        <taxon>Pleurocapsales</taxon>
        <taxon>Hyellaceae</taxon>
        <taxon>Waterburya</taxon>
        <taxon>Waterburya agarophytonicola</taxon>
    </lineage>
</organism>
<dbReference type="AlphaFoldDB" id="A0A964BNG4"/>
<protein>
    <submittedName>
        <fullName evidence="2">Uncharacterized protein</fullName>
    </submittedName>
</protein>
<sequence length="81" mass="9682">MGKYKSNKNKLAFIHQYENSDLETKPAKLWQQLQYSITYFIARIFLKRSQTFLADSQDFKPKENSINQETKIQPNRPIQRS</sequence>
<dbReference type="Proteomes" id="UP000729733">
    <property type="component" value="Unassembled WGS sequence"/>
</dbReference>
<feature type="region of interest" description="Disordered" evidence="1">
    <location>
        <begin position="58"/>
        <end position="81"/>
    </location>
</feature>
<comment type="caution">
    <text evidence="2">The sequence shown here is derived from an EMBL/GenBank/DDBJ whole genome shotgun (WGS) entry which is preliminary data.</text>
</comment>